<dbReference type="PRINTS" id="PR00079">
    <property type="entry name" value="G6PDHDRGNASE"/>
</dbReference>
<reference evidence="10 11" key="1">
    <citation type="journal article" date="2015" name="Genome Announc.">
        <title>Expanding the biotechnology potential of lactobacilli through comparative genomics of 213 strains and associated genera.</title>
        <authorList>
            <person name="Sun Z."/>
            <person name="Harris H.M."/>
            <person name="McCann A."/>
            <person name="Guo C."/>
            <person name="Argimon S."/>
            <person name="Zhang W."/>
            <person name="Yang X."/>
            <person name="Jeffery I.B."/>
            <person name="Cooney J.C."/>
            <person name="Kagawa T.F."/>
            <person name="Liu W."/>
            <person name="Song Y."/>
            <person name="Salvetti E."/>
            <person name="Wrobel A."/>
            <person name="Rasinkangas P."/>
            <person name="Parkhill J."/>
            <person name="Rea M.C."/>
            <person name="O'Sullivan O."/>
            <person name="Ritari J."/>
            <person name="Douillard F.P."/>
            <person name="Paul Ross R."/>
            <person name="Yang R."/>
            <person name="Briner A.E."/>
            <person name="Felis G.E."/>
            <person name="de Vos W.M."/>
            <person name="Barrangou R."/>
            <person name="Klaenhammer T.R."/>
            <person name="Caufield P.W."/>
            <person name="Cui Y."/>
            <person name="Zhang H."/>
            <person name="O'Toole P.W."/>
        </authorList>
    </citation>
    <scope>NUCLEOTIDE SEQUENCE [LARGE SCALE GENOMIC DNA]</scope>
    <source>
        <strain evidence="10 11">DSM 20001</strain>
    </source>
</reference>
<gene>
    <name evidence="7" type="primary">zwf</name>
    <name evidence="10" type="ORF">FD22_GL000879</name>
</gene>
<comment type="caution">
    <text evidence="10">The sequence shown here is derived from an EMBL/GenBank/DDBJ whole genome shotgun (WGS) entry which is preliminary data.</text>
</comment>
<keyword evidence="6 7" id="KW-0119">Carbohydrate metabolism</keyword>
<feature type="binding site" evidence="7">
    <location>
        <begin position="89"/>
        <end position="90"/>
    </location>
    <ligand>
        <name>NADP(+)</name>
        <dbReference type="ChEBI" id="CHEBI:58349"/>
    </ligand>
</feature>
<dbReference type="InterPro" id="IPR036291">
    <property type="entry name" value="NAD(P)-bd_dom_sf"/>
</dbReference>
<dbReference type="PIRSF" id="PIRSF000110">
    <property type="entry name" value="G6PD"/>
    <property type="match status" value="1"/>
</dbReference>
<dbReference type="SUPFAM" id="SSF55347">
    <property type="entry name" value="Glyceraldehyde-3-phosphate dehydrogenase-like, C-terminal domain"/>
    <property type="match status" value="1"/>
</dbReference>
<feature type="binding site" evidence="7">
    <location>
        <position position="344"/>
    </location>
    <ligand>
        <name>substrate</name>
    </ligand>
</feature>
<evidence type="ECO:0000256" key="7">
    <source>
        <dbReference type="HAMAP-Rule" id="MF_00966"/>
    </source>
</evidence>
<accession>A0A0R1F7F8</accession>
<comment type="pathway">
    <text evidence="1 7">Carbohydrate degradation; pentose phosphate pathway; D-ribulose 5-phosphate from D-glucose 6-phosphate (oxidative stage): step 1/3.</text>
</comment>
<feature type="binding site" evidence="7">
    <location>
        <position position="50"/>
    </location>
    <ligand>
        <name>NADP(+)</name>
        <dbReference type="ChEBI" id="CHEBI:58349"/>
    </ligand>
</feature>
<evidence type="ECO:0000313" key="11">
    <source>
        <dbReference type="Proteomes" id="UP000051181"/>
    </source>
</evidence>
<evidence type="ECO:0000256" key="3">
    <source>
        <dbReference type="ARBA" id="ARBA00022526"/>
    </source>
</evidence>
<sequence length="503" mass="57538">MSGMQNEKVALFIIFGGSGDLARRKLYPSLFRLYQKGYLDQHFAVIGTARRPWTDDYYHQIVTESLSDLQATDEQVAAFASHFYYQSHDVTNAEHYVVLEELAKKLDQKYELQDNRIYYMAMSPNFFGTIAKHLKSEQILTEDGFNRLIIEKPFGHDYQSAEELNEQIRASFAEDQIYRIDHYLGKEMVQNISAIRFGNNIIESLWNNRYIDNIQITLSEALGVEERAGYYETAGAMRDMVQNHISQIATLLAMEPPVSFSATDIRHEKIKVLRSLHIDTPEEARRNFVRGQYGPATIDGTRLEGYREAEQVASDSKTETYVAGKMEFENYRWAGVPFYVRTGKRLAKKATRVDIVFKQLPMNIFKTVSDDDKLGDNVLTIYVEPTEGFGLRVNAKRLGQGFETRPVDLDFRHSAAAAGNSPEAYERLLLDALNGDSTNFTHWDELSQTWKFADVIEQVWAETTPTDFPNYASGSMGPEAATELLAREGRHWIYDPTQALPKE</sequence>
<dbReference type="Pfam" id="PF00479">
    <property type="entry name" value="G6PD_N"/>
    <property type="match status" value="1"/>
</dbReference>
<feature type="active site" description="Proton acceptor" evidence="7">
    <location>
        <position position="244"/>
    </location>
</feature>
<dbReference type="Gene3D" id="3.30.360.10">
    <property type="entry name" value="Dihydrodipicolinate Reductase, domain 2"/>
    <property type="match status" value="1"/>
</dbReference>
<dbReference type="AlphaFoldDB" id="A0A0R1F7F8"/>
<keyword evidence="5 7" id="KW-0560">Oxidoreductase</keyword>
<dbReference type="Proteomes" id="UP000051181">
    <property type="component" value="Unassembled WGS sequence"/>
</dbReference>
<dbReference type="GO" id="GO:0005829">
    <property type="term" value="C:cytosol"/>
    <property type="evidence" value="ECO:0007669"/>
    <property type="project" value="TreeGrafter"/>
</dbReference>
<dbReference type="SUPFAM" id="SSF51735">
    <property type="entry name" value="NAD(P)-binding Rossmann-fold domains"/>
    <property type="match status" value="1"/>
</dbReference>
<feature type="domain" description="Glucose-6-phosphate dehydrogenase NAD-binding" evidence="8">
    <location>
        <begin position="13"/>
        <end position="191"/>
    </location>
</feature>
<dbReference type="InterPro" id="IPR001282">
    <property type="entry name" value="G6P_DH"/>
</dbReference>
<dbReference type="Pfam" id="PF02781">
    <property type="entry name" value="G6PD_C"/>
    <property type="match status" value="1"/>
</dbReference>
<dbReference type="NCBIfam" id="TIGR00871">
    <property type="entry name" value="zwf"/>
    <property type="match status" value="1"/>
</dbReference>
<keyword evidence="3 7" id="KW-0313">Glucose metabolism</keyword>
<evidence type="ECO:0000256" key="1">
    <source>
        <dbReference type="ARBA" id="ARBA00004937"/>
    </source>
</evidence>
<evidence type="ECO:0000256" key="2">
    <source>
        <dbReference type="ARBA" id="ARBA00009975"/>
    </source>
</evidence>
<dbReference type="GO" id="GO:0050661">
    <property type="term" value="F:NADP binding"/>
    <property type="evidence" value="ECO:0007669"/>
    <property type="project" value="UniProtKB-UniRule"/>
</dbReference>
<comment type="similarity">
    <text evidence="2 7">Belongs to the glucose-6-phosphate dehydrogenase family.</text>
</comment>
<dbReference type="PROSITE" id="PS00069">
    <property type="entry name" value="G6P_DEHYDROGENASE"/>
    <property type="match status" value="1"/>
</dbReference>
<feature type="binding site" evidence="7">
    <location>
        <position position="349"/>
    </location>
    <ligand>
        <name>substrate</name>
    </ligand>
</feature>
<proteinExistence type="inferred from homology"/>
<dbReference type="EMBL" id="AZCN01000022">
    <property type="protein sequence ID" value="KRK17677.1"/>
    <property type="molecule type" value="Genomic_DNA"/>
</dbReference>
<dbReference type="GO" id="GO:0009051">
    <property type="term" value="P:pentose-phosphate shunt, oxidative branch"/>
    <property type="evidence" value="ECO:0007669"/>
    <property type="project" value="TreeGrafter"/>
</dbReference>
<dbReference type="InterPro" id="IPR022675">
    <property type="entry name" value="G6P_DH_C"/>
</dbReference>
<dbReference type="GO" id="GO:0004345">
    <property type="term" value="F:glucose-6-phosphate dehydrogenase activity"/>
    <property type="evidence" value="ECO:0007669"/>
    <property type="project" value="UniProtKB-UniRule"/>
</dbReference>
<dbReference type="PANTHER" id="PTHR23429:SF0">
    <property type="entry name" value="GLUCOSE-6-PHOSPHATE 1-DEHYDROGENASE"/>
    <property type="match status" value="1"/>
</dbReference>
<name>A0A0R1F7F8_9LACO</name>
<dbReference type="GO" id="GO:0006006">
    <property type="term" value="P:glucose metabolic process"/>
    <property type="evidence" value="ECO:0007669"/>
    <property type="project" value="UniProtKB-KW"/>
</dbReference>
<feature type="binding site" evidence="7">
    <location>
        <position position="152"/>
    </location>
    <ligand>
        <name>NADP(+)</name>
        <dbReference type="ChEBI" id="CHEBI:58349"/>
    </ligand>
</feature>
<feature type="domain" description="Glucose-6-phosphate dehydrogenase C-terminal" evidence="9">
    <location>
        <begin position="194"/>
        <end position="492"/>
    </location>
</feature>
<evidence type="ECO:0000259" key="8">
    <source>
        <dbReference type="Pfam" id="PF00479"/>
    </source>
</evidence>
<dbReference type="EC" id="1.1.1.49" evidence="7"/>
<dbReference type="UniPathway" id="UPA00115">
    <property type="reaction ID" value="UER00408"/>
</dbReference>
<evidence type="ECO:0000259" key="9">
    <source>
        <dbReference type="Pfam" id="PF02781"/>
    </source>
</evidence>
<keyword evidence="4 7" id="KW-0521">NADP</keyword>
<evidence type="ECO:0000256" key="6">
    <source>
        <dbReference type="ARBA" id="ARBA00023277"/>
    </source>
</evidence>
<comment type="catalytic activity">
    <reaction evidence="7">
        <text>D-glucose 6-phosphate + NADP(+) = 6-phospho-D-glucono-1,5-lactone + NADPH + H(+)</text>
        <dbReference type="Rhea" id="RHEA:15841"/>
        <dbReference type="ChEBI" id="CHEBI:15378"/>
        <dbReference type="ChEBI" id="CHEBI:57783"/>
        <dbReference type="ChEBI" id="CHEBI:57955"/>
        <dbReference type="ChEBI" id="CHEBI:58349"/>
        <dbReference type="ChEBI" id="CHEBI:61548"/>
        <dbReference type="EC" id="1.1.1.49"/>
    </reaction>
</comment>
<feature type="binding site" evidence="7">
    <location>
        <position position="220"/>
    </location>
    <ligand>
        <name>substrate</name>
    </ligand>
</feature>
<feature type="binding site" evidence="7">
    <location>
        <position position="186"/>
    </location>
    <ligand>
        <name>substrate</name>
    </ligand>
</feature>
<feature type="binding site" evidence="7">
    <location>
        <position position="182"/>
    </location>
    <ligand>
        <name>substrate</name>
    </ligand>
</feature>
<organism evidence="10 11">
    <name type="scientific">Loigolactobacillus coryniformis subsp. coryniformis KCTC 3167 = DSM 20001</name>
    <dbReference type="NCBI Taxonomy" id="913848"/>
    <lineage>
        <taxon>Bacteria</taxon>
        <taxon>Bacillati</taxon>
        <taxon>Bacillota</taxon>
        <taxon>Bacilli</taxon>
        <taxon>Lactobacillales</taxon>
        <taxon>Lactobacillaceae</taxon>
        <taxon>Loigolactobacillus</taxon>
    </lineage>
</organism>
<protein>
    <recommendedName>
        <fullName evidence="7">Glucose-6-phosphate 1-dehydrogenase</fullName>
        <shortName evidence="7">G6PD</shortName>
        <ecNumber evidence="7">1.1.1.49</ecNumber>
    </recommendedName>
</protein>
<dbReference type="PANTHER" id="PTHR23429">
    <property type="entry name" value="GLUCOSE-6-PHOSPHATE 1-DEHYDROGENASE G6PD"/>
    <property type="match status" value="1"/>
</dbReference>
<dbReference type="InterPro" id="IPR022674">
    <property type="entry name" value="G6P_DH_NAD-bd"/>
</dbReference>
<dbReference type="eggNOG" id="COG0364">
    <property type="taxonomic scope" value="Bacteria"/>
</dbReference>
<evidence type="ECO:0000313" key="10">
    <source>
        <dbReference type="EMBL" id="KRK17677.1"/>
    </source>
</evidence>
<comment type="function">
    <text evidence="7">Catalyzes the oxidation of glucose 6-phosphate to 6-phosphogluconolactone.</text>
</comment>
<feature type="binding site" evidence="7">
    <location>
        <begin position="16"/>
        <end position="23"/>
    </location>
    <ligand>
        <name>NADP(+)</name>
        <dbReference type="ChEBI" id="CHEBI:58349"/>
    </ligand>
</feature>
<feature type="binding site" evidence="7">
    <location>
        <position position="239"/>
    </location>
    <ligand>
        <name>substrate</name>
    </ligand>
</feature>
<dbReference type="InterPro" id="IPR019796">
    <property type="entry name" value="G6P_DH_AS"/>
</dbReference>
<dbReference type="HAMAP" id="MF_00966">
    <property type="entry name" value="G6PD"/>
    <property type="match status" value="1"/>
</dbReference>
<evidence type="ECO:0000256" key="5">
    <source>
        <dbReference type="ARBA" id="ARBA00023002"/>
    </source>
</evidence>
<dbReference type="PATRIC" id="fig|913848.6.peg.909"/>
<evidence type="ECO:0000256" key="4">
    <source>
        <dbReference type="ARBA" id="ARBA00022857"/>
    </source>
</evidence>
<dbReference type="Gene3D" id="3.40.50.720">
    <property type="entry name" value="NAD(P)-binding Rossmann-like Domain"/>
    <property type="match status" value="1"/>
</dbReference>